<dbReference type="PROSITE" id="PS50216">
    <property type="entry name" value="DHHC"/>
    <property type="match status" value="1"/>
</dbReference>
<name>A0ABD0Y192_9HEMI</name>
<comment type="catalytic activity">
    <reaction evidence="7">
        <text>L-cysteinyl-[protein] + hexadecanoyl-CoA = S-hexadecanoyl-L-cysteinyl-[protein] + CoA</text>
        <dbReference type="Rhea" id="RHEA:36683"/>
        <dbReference type="Rhea" id="RHEA-COMP:10131"/>
        <dbReference type="Rhea" id="RHEA-COMP:11032"/>
        <dbReference type="ChEBI" id="CHEBI:29950"/>
        <dbReference type="ChEBI" id="CHEBI:57287"/>
        <dbReference type="ChEBI" id="CHEBI:57379"/>
        <dbReference type="ChEBI" id="CHEBI:74151"/>
        <dbReference type="EC" id="2.3.1.225"/>
    </reaction>
</comment>
<dbReference type="Proteomes" id="UP001558652">
    <property type="component" value="Unassembled WGS sequence"/>
</dbReference>
<keyword evidence="4 7" id="KW-1133">Transmembrane helix</keyword>
<evidence type="ECO:0000256" key="7">
    <source>
        <dbReference type="RuleBase" id="RU079119"/>
    </source>
</evidence>
<feature type="transmembrane region" description="Helical" evidence="7">
    <location>
        <begin position="51"/>
        <end position="73"/>
    </location>
</feature>
<evidence type="ECO:0000313" key="10">
    <source>
        <dbReference type="Proteomes" id="UP001558652"/>
    </source>
</evidence>
<feature type="domain" description="Palmitoyltransferase DHHC" evidence="8">
    <location>
        <begin position="90"/>
        <end position="229"/>
    </location>
</feature>
<comment type="caution">
    <text evidence="9">The sequence shown here is derived from an EMBL/GenBank/DDBJ whole genome shotgun (WGS) entry which is preliminary data.</text>
</comment>
<dbReference type="EMBL" id="JBFDAA010000016">
    <property type="protein sequence ID" value="KAL1117242.1"/>
    <property type="molecule type" value="Genomic_DNA"/>
</dbReference>
<dbReference type="InterPro" id="IPR001594">
    <property type="entry name" value="Palmitoyltrfase_DHHC"/>
</dbReference>
<keyword evidence="10" id="KW-1185">Reference proteome</keyword>
<dbReference type="Pfam" id="PF01529">
    <property type="entry name" value="DHHC"/>
    <property type="match status" value="1"/>
</dbReference>
<gene>
    <name evidence="9" type="ORF">AAG570_004568</name>
</gene>
<dbReference type="PANTHER" id="PTHR12246">
    <property type="entry name" value="PALMITOYLTRANSFERASE ZDHHC16"/>
    <property type="match status" value="1"/>
</dbReference>
<accession>A0ABD0Y192</accession>
<dbReference type="AlphaFoldDB" id="A0ABD0Y192"/>
<comment type="subcellular location">
    <subcellularLocation>
        <location evidence="1">Membrane</location>
        <topology evidence="1">Multi-pass membrane protein</topology>
    </subcellularLocation>
</comment>
<evidence type="ECO:0000256" key="1">
    <source>
        <dbReference type="ARBA" id="ARBA00004141"/>
    </source>
</evidence>
<dbReference type="EC" id="2.3.1.225" evidence="7"/>
<evidence type="ECO:0000313" key="9">
    <source>
        <dbReference type="EMBL" id="KAL1117242.1"/>
    </source>
</evidence>
<comment type="similarity">
    <text evidence="7">Belongs to the DHHC palmitoyltransferase family.</text>
</comment>
<evidence type="ECO:0000259" key="8">
    <source>
        <dbReference type="Pfam" id="PF01529"/>
    </source>
</evidence>
<reference evidence="9 10" key="1">
    <citation type="submission" date="2024-07" db="EMBL/GenBank/DDBJ databases">
        <title>Chromosome-level genome assembly of the water stick insect Ranatra chinensis (Heteroptera: Nepidae).</title>
        <authorList>
            <person name="Liu X."/>
        </authorList>
    </citation>
    <scope>NUCLEOTIDE SEQUENCE [LARGE SCALE GENOMIC DNA]</scope>
    <source>
        <strain evidence="9">Cailab_2021Rc</strain>
        <tissue evidence="9">Muscle</tissue>
    </source>
</reference>
<feature type="transmembrane region" description="Helical" evidence="7">
    <location>
        <begin position="12"/>
        <end position="31"/>
    </location>
</feature>
<evidence type="ECO:0000256" key="5">
    <source>
        <dbReference type="ARBA" id="ARBA00023136"/>
    </source>
</evidence>
<evidence type="ECO:0000256" key="3">
    <source>
        <dbReference type="ARBA" id="ARBA00022692"/>
    </source>
</evidence>
<comment type="domain">
    <text evidence="7">The DHHC domain is required for palmitoyltransferase activity.</text>
</comment>
<keyword evidence="5 7" id="KW-0472">Membrane</keyword>
<feature type="transmembrane region" description="Helical" evidence="7">
    <location>
        <begin position="135"/>
        <end position="156"/>
    </location>
</feature>
<dbReference type="GO" id="GO:0019706">
    <property type="term" value="F:protein-cysteine S-palmitoyltransferase activity"/>
    <property type="evidence" value="ECO:0007669"/>
    <property type="project" value="UniProtKB-EC"/>
</dbReference>
<evidence type="ECO:0000256" key="2">
    <source>
        <dbReference type="ARBA" id="ARBA00022679"/>
    </source>
</evidence>
<evidence type="ECO:0000256" key="4">
    <source>
        <dbReference type="ARBA" id="ARBA00022989"/>
    </source>
</evidence>
<sequence>MRIRPNIIPRNMRDFTACLFLVFMIPIIYWFEVFVALPFYFGGEFTIAHYIHNVISIYLLVNVVGNFVAAIMIDTSIRGEVMPSTQLPTWHFCDSCQCFVPPRSWHCSTCSTCILKRDHHCNFTACCIGHRNHRYFIMFLFYFALSTAYSTFFNLYYLWSTFSYWSTINMLKLLFPFAILVTGMDNTMEQVYRLLSVLVIVGLISSGCLLYYQTCNLLRGRVMYEKVKNLNVYNDDDLKMNLAMVLGENWYLALICPFVPSNLIHDGIHWDSEKYK</sequence>
<evidence type="ECO:0000256" key="6">
    <source>
        <dbReference type="ARBA" id="ARBA00023315"/>
    </source>
</evidence>
<proteinExistence type="inferred from homology"/>
<organism evidence="9 10">
    <name type="scientific">Ranatra chinensis</name>
    <dbReference type="NCBI Taxonomy" id="642074"/>
    <lineage>
        <taxon>Eukaryota</taxon>
        <taxon>Metazoa</taxon>
        <taxon>Ecdysozoa</taxon>
        <taxon>Arthropoda</taxon>
        <taxon>Hexapoda</taxon>
        <taxon>Insecta</taxon>
        <taxon>Pterygota</taxon>
        <taxon>Neoptera</taxon>
        <taxon>Paraneoptera</taxon>
        <taxon>Hemiptera</taxon>
        <taxon>Heteroptera</taxon>
        <taxon>Panheteroptera</taxon>
        <taxon>Nepomorpha</taxon>
        <taxon>Nepidae</taxon>
        <taxon>Ranatrinae</taxon>
        <taxon>Ranatra</taxon>
    </lineage>
</organism>
<keyword evidence="3 7" id="KW-0812">Transmembrane</keyword>
<keyword evidence="6 7" id="KW-0012">Acyltransferase</keyword>
<feature type="transmembrane region" description="Helical" evidence="7">
    <location>
        <begin position="194"/>
        <end position="212"/>
    </location>
</feature>
<protein>
    <recommendedName>
        <fullName evidence="7">Palmitoyltransferase</fullName>
        <ecNumber evidence="7">2.3.1.225</ecNumber>
    </recommendedName>
</protein>
<dbReference type="GO" id="GO:0016020">
    <property type="term" value="C:membrane"/>
    <property type="evidence" value="ECO:0007669"/>
    <property type="project" value="UniProtKB-SubCell"/>
</dbReference>
<feature type="transmembrane region" description="Helical" evidence="7">
    <location>
        <begin position="162"/>
        <end position="182"/>
    </location>
</feature>
<dbReference type="InterPro" id="IPR039859">
    <property type="entry name" value="PFA4/ZDH16/20/ERF2-like"/>
</dbReference>
<keyword evidence="2 7" id="KW-0808">Transferase</keyword>